<sequence length="631" mass="70850">MTELKMHVKIDDTDILKIIFEFLHSRKLYLTANSLALETGISTGDSLPDPIKTLQKYCFDGSWSEVRSYVQPFANLYKDSFNLKEILFLLLRQRFCELFFAGECLDVESSLKDVVDEIRSVCTEQQYEEMKRKTTKYFKNKREMFPSMVALQLITRSETFQDIVKVLEPILTSIGGSIYCQDDRLVSLLVKGILYDECEGYCCERSLGVSSLPGLGEALEIEASSKIASSNISNTNAWLYYWIRGLDDNIINKNFTDSDLKISEKKVEIDSQENVAWCSCEDQSHDRCSNPSKPVGDAISGKINPGLNDNIAEQTTICAGHQLFSTSPVVEPRPPQKLLTDENETICLTASNVQKVGFLNSSLGINDEDGGIPHVQDSYSAFLEEQREAREQSNELIRKLGTLEEEKEAIMRSLLDDGRVESQRQLDGDISKMTAYVPFMKTDDSAVVRAVAFHPREQILAVGSNSRLLKLCRTPPPHLSKTDEVFERSVGWLDILIKRSHVHKGSIYALAWNDHGNLLATCSNDRQIKLFTFDDQTKALAGPLKVLSHHDGAIRDLMFLPGYGSGSVLASGGGTDCVVYTYDCEIDTILHQLSGHSDQILSLYSWRSGMLASASQDRSVRLWDLRSSRFV</sequence>
<evidence type="ECO:0000256" key="2">
    <source>
        <dbReference type="ARBA" id="ARBA00022737"/>
    </source>
</evidence>
<dbReference type="PROSITE" id="PS00678">
    <property type="entry name" value="WD_REPEATS_1"/>
    <property type="match status" value="1"/>
</dbReference>
<dbReference type="InterPro" id="IPR015943">
    <property type="entry name" value="WD40/YVTN_repeat-like_dom_sf"/>
</dbReference>
<name>A0ABP0F466_CLALP</name>
<dbReference type="SMART" id="SM00320">
    <property type="entry name" value="WD40"/>
    <property type="match status" value="4"/>
</dbReference>
<feature type="repeat" description="WD" evidence="3">
    <location>
        <begin position="500"/>
        <end position="541"/>
    </location>
</feature>
<dbReference type="EMBL" id="CAWYQH010000013">
    <property type="protein sequence ID" value="CAK8674236.1"/>
    <property type="molecule type" value="Genomic_DNA"/>
</dbReference>
<evidence type="ECO:0000313" key="5">
    <source>
        <dbReference type="EMBL" id="CAK8674236.1"/>
    </source>
</evidence>
<dbReference type="PANTHER" id="PTHR19863">
    <property type="entry name" value="NEMITIN (NEURONAL ENRICHED MAP INTERACTING PROTEIN) HOMOLOG"/>
    <property type="match status" value="1"/>
</dbReference>
<evidence type="ECO:0000313" key="6">
    <source>
        <dbReference type="Proteomes" id="UP001642483"/>
    </source>
</evidence>
<feature type="repeat" description="WD" evidence="3">
    <location>
        <begin position="593"/>
        <end position="631"/>
    </location>
</feature>
<dbReference type="InterPro" id="IPR040067">
    <property type="entry name" value="WDR47"/>
</dbReference>
<dbReference type="InterPro" id="IPR019775">
    <property type="entry name" value="WD40_repeat_CS"/>
</dbReference>
<organism evidence="5 6">
    <name type="scientific">Clavelina lepadiformis</name>
    <name type="common">Light-bulb sea squirt</name>
    <name type="synonym">Ascidia lepadiformis</name>
    <dbReference type="NCBI Taxonomy" id="159417"/>
    <lineage>
        <taxon>Eukaryota</taxon>
        <taxon>Metazoa</taxon>
        <taxon>Chordata</taxon>
        <taxon>Tunicata</taxon>
        <taxon>Ascidiacea</taxon>
        <taxon>Aplousobranchia</taxon>
        <taxon>Clavelinidae</taxon>
        <taxon>Clavelina</taxon>
    </lineage>
</organism>
<protein>
    <recommendedName>
        <fullName evidence="4">WDR47 cross-over region domain-containing protein</fullName>
    </recommendedName>
</protein>
<dbReference type="PROSITE" id="PS50082">
    <property type="entry name" value="WD_REPEATS_2"/>
    <property type="match status" value="2"/>
</dbReference>
<reference evidence="5 6" key="1">
    <citation type="submission" date="2024-02" db="EMBL/GenBank/DDBJ databases">
        <authorList>
            <person name="Daric V."/>
            <person name="Darras S."/>
        </authorList>
    </citation>
    <scope>NUCLEOTIDE SEQUENCE [LARGE SCALE GENOMIC DNA]</scope>
</reference>
<evidence type="ECO:0000256" key="3">
    <source>
        <dbReference type="PROSITE-ProRule" id="PRU00221"/>
    </source>
</evidence>
<dbReference type="InterPro" id="IPR057749">
    <property type="entry name" value="WDR47_COR"/>
</dbReference>
<comment type="caution">
    <text evidence="5">The sequence shown here is derived from an EMBL/GenBank/DDBJ whole genome shotgun (WGS) entry which is preliminary data.</text>
</comment>
<dbReference type="InterPro" id="IPR036322">
    <property type="entry name" value="WD40_repeat_dom_sf"/>
</dbReference>
<dbReference type="Proteomes" id="UP001642483">
    <property type="component" value="Unassembled WGS sequence"/>
</dbReference>
<dbReference type="Pfam" id="PF00400">
    <property type="entry name" value="WD40"/>
    <property type="match status" value="2"/>
</dbReference>
<dbReference type="PROSITE" id="PS50896">
    <property type="entry name" value="LISH"/>
    <property type="match status" value="1"/>
</dbReference>
<dbReference type="InterPro" id="IPR001680">
    <property type="entry name" value="WD40_rpt"/>
</dbReference>
<dbReference type="SUPFAM" id="SSF50978">
    <property type="entry name" value="WD40 repeat-like"/>
    <property type="match status" value="1"/>
</dbReference>
<evidence type="ECO:0000259" key="4">
    <source>
        <dbReference type="Pfam" id="PF25602"/>
    </source>
</evidence>
<feature type="domain" description="WDR47 cross-over region" evidence="4">
    <location>
        <begin position="183"/>
        <end position="250"/>
    </location>
</feature>
<keyword evidence="2" id="KW-0677">Repeat</keyword>
<keyword evidence="6" id="KW-1185">Reference proteome</keyword>
<proteinExistence type="predicted"/>
<dbReference type="InterPro" id="IPR006594">
    <property type="entry name" value="LisH"/>
</dbReference>
<dbReference type="PROSITE" id="PS50294">
    <property type="entry name" value="WD_REPEATS_REGION"/>
    <property type="match status" value="1"/>
</dbReference>
<evidence type="ECO:0000256" key="1">
    <source>
        <dbReference type="ARBA" id="ARBA00022574"/>
    </source>
</evidence>
<dbReference type="PANTHER" id="PTHR19863:SF11">
    <property type="entry name" value="WD REPEAT-CONTAINING PROTEIN 47-LIKE PROTEIN"/>
    <property type="match status" value="1"/>
</dbReference>
<accession>A0ABP0F466</accession>
<dbReference type="Pfam" id="PF25602">
    <property type="entry name" value="WDR47_COR"/>
    <property type="match status" value="1"/>
</dbReference>
<gene>
    <name evidence="5" type="ORF">CVLEPA_LOCUS3954</name>
</gene>
<dbReference type="Gene3D" id="2.130.10.10">
    <property type="entry name" value="YVTN repeat-like/Quinoprotein amine dehydrogenase"/>
    <property type="match status" value="1"/>
</dbReference>
<keyword evidence="1 3" id="KW-0853">WD repeat</keyword>